<dbReference type="RefSeq" id="WP_090715924.1">
    <property type="nucleotide sequence ID" value="NZ_CBCSKY010000020.1"/>
</dbReference>
<dbReference type="STRING" id="1174501.SAMN05216192_12060"/>
<protein>
    <submittedName>
        <fullName evidence="1">Uncharacterized protein</fullName>
    </submittedName>
</protein>
<name>A0A1G8V661_9BACL</name>
<keyword evidence="2" id="KW-1185">Reference proteome</keyword>
<accession>A0A1G8V661</accession>
<dbReference type="EMBL" id="FNDX01000020">
    <property type="protein sequence ID" value="SDJ61616.1"/>
    <property type="molecule type" value="Genomic_DNA"/>
</dbReference>
<sequence length="79" mass="7888">MRKANRNTTWISRVVAGVLVLQLAAPGIQGIAAAAIEGGEASIPKADLGSSVTGVVYKDPNTVARLTAADAVAAAGCIK</sequence>
<organism evidence="1 2">
    <name type="scientific">Paenibacillus typhae</name>
    <dbReference type="NCBI Taxonomy" id="1174501"/>
    <lineage>
        <taxon>Bacteria</taxon>
        <taxon>Bacillati</taxon>
        <taxon>Bacillota</taxon>
        <taxon>Bacilli</taxon>
        <taxon>Bacillales</taxon>
        <taxon>Paenibacillaceae</taxon>
        <taxon>Paenibacillus</taxon>
    </lineage>
</organism>
<dbReference type="Proteomes" id="UP000199050">
    <property type="component" value="Unassembled WGS sequence"/>
</dbReference>
<evidence type="ECO:0000313" key="1">
    <source>
        <dbReference type="EMBL" id="SDJ61616.1"/>
    </source>
</evidence>
<proteinExistence type="predicted"/>
<evidence type="ECO:0000313" key="2">
    <source>
        <dbReference type="Proteomes" id="UP000199050"/>
    </source>
</evidence>
<gene>
    <name evidence="1" type="ORF">SAMN05216192_12060</name>
</gene>
<reference evidence="2" key="1">
    <citation type="submission" date="2016-10" db="EMBL/GenBank/DDBJ databases">
        <authorList>
            <person name="Varghese N."/>
            <person name="Submissions S."/>
        </authorList>
    </citation>
    <scope>NUCLEOTIDE SEQUENCE [LARGE SCALE GENOMIC DNA]</scope>
    <source>
        <strain evidence="2">CGMCC 1.11012</strain>
    </source>
</reference>
<dbReference type="AlphaFoldDB" id="A0A1G8V661"/>